<name>A0A9N8HSS5_9STRA</name>
<comment type="subcellular location">
    <subcellularLocation>
        <location evidence="1">Mitochondrion inner membrane</location>
        <topology evidence="1">Multi-pass membrane protein</topology>
    </subcellularLocation>
</comment>
<feature type="domain" description="EF-hand" evidence="11">
    <location>
        <begin position="44"/>
        <end position="79"/>
    </location>
</feature>
<organism evidence="12 13">
    <name type="scientific">Seminavis robusta</name>
    <dbReference type="NCBI Taxonomy" id="568900"/>
    <lineage>
        <taxon>Eukaryota</taxon>
        <taxon>Sar</taxon>
        <taxon>Stramenopiles</taxon>
        <taxon>Ochrophyta</taxon>
        <taxon>Bacillariophyta</taxon>
        <taxon>Bacillariophyceae</taxon>
        <taxon>Bacillariophycidae</taxon>
        <taxon>Naviculales</taxon>
        <taxon>Naviculaceae</taxon>
        <taxon>Seminavis</taxon>
    </lineage>
</organism>
<keyword evidence="3 8" id="KW-0812">Transmembrane</keyword>
<dbReference type="SUPFAM" id="SSF103506">
    <property type="entry name" value="Mitochondrial carrier"/>
    <property type="match status" value="1"/>
</dbReference>
<evidence type="ECO:0000256" key="9">
    <source>
        <dbReference type="RuleBase" id="RU000488"/>
    </source>
</evidence>
<dbReference type="Gene3D" id="1.10.238.10">
    <property type="entry name" value="EF-hand"/>
    <property type="match status" value="2"/>
</dbReference>
<keyword evidence="6" id="KW-1133">Transmembrane helix</keyword>
<evidence type="ECO:0000313" key="13">
    <source>
        <dbReference type="Proteomes" id="UP001153069"/>
    </source>
</evidence>
<dbReference type="PRINTS" id="PR00926">
    <property type="entry name" value="MITOCARRIER"/>
</dbReference>
<dbReference type="SUPFAM" id="SSF47473">
    <property type="entry name" value="EF-hand"/>
    <property type="match status" value="1"/>
</dbReference>
<dbReference type="InterPro" id="IPR002048">
    <property type="entry name" value="EF_hand_dom"/>
</dbReference>
<protein>
    <submittedName>
        <fullName evidence="12">Adenine nucleotide transporter BT1, chloroplastic/amyloplastic/mitochondrial</fullName>
    </submittedName>
</protein>
<feature type="compositionally biased region" description="Basic and acidic residues" evidence="10">
    <location>
        <begin position="10"/>
        <end position="25"/>
    </location>
</feature>
<keyword evidence="13" id="KW-1185">Reference proteome</keyword>
<feature type="repeat" description="Solcar" evidence="8">
    <location>
        <begin position="309"/>
        <end position="393"/>
    </location>
</feature>
<evidence type="ECO:0000256" key="4">
    <source>
        <dbReference type="ARBA" id="ARBA00022737"/>
    </source>
</evidence>
<feature type="repeat" description="Solcar" evidence="8">
    <location>
        <begin position="407"/>
        <end position="496"/>
    </location>
</feature>
<comment type="similarity">
    <text evidence="9">Belongs to the mitochondrial carrier (TC 2.A.29) family.</text>
</comment>
<dbReference type="InterPro" id="IPR011992">
    <property type="entry name" value="EF-hand-dom_pair"/>
</dbReference>
<feature type="region of interest" description="Disordered" evidence="10">
    <location>
        <begin position="1"/>
        <end position="31"/>
    </location>
</feature>
<evidence type="ECO:0000256" key="8">
    <source>
        <dbReference type="PROSITE-ProRule" id="PRU00282"/>
    </source>
</evidence>
<dbReference type="InterPro" id="IPR023395">
    <property type="entry name" value="MCP_dom_sf"/>
</dbReference>
<dbReference type="InterPro" id="IPR018108">
    <property type="entry name" value="MCP_transmembrane"/>
</dbReference>
<sequence length="503" mass="55440">MGNKSSKPADPAKETAEPPTKKEEQDAPPVVMPRRAHTLRNNPARLASVRETFDRLDLDGSGSLDFEEVSKGLATLHYPANYAFDVFIECDENNDKQISFEEFKKWVTAKDEDMEELFNSIDMDNSGRIDLKELELFLQHLDMPAKNAKDLMKKLDKDGDELITFEDFIDGFALLDPVHFSSLKDTWMEYESDSDLAGVSAINVSQTAKRDEAKSSVPAWTSAAAGGLGNAFSRTVIAPLERTRVQMITDAGKYPSMMACMTDIVKTEGIIGFWAGNALNVGRIGPQMAIAFYAKDYFKNLYAGEGNKPTALQTLAASMSSGIVCQTGVYPIDLVRTRLMTSPGTYNGMMDCLTTTIKDEGITALYKGLLPANFFAVPYYGTQFFVYDTLKVQYATYGRPPDNPRQASPLIGIPLGAISSMTACFVAFPFQMAWKRLQVQGVGGRPVIYAGTFDCIKQVITKEGVRGVYAGLIPNLVKLAPTGAISFVAVEYIKDFMGWRPQK</sequence>
<evidence type="ECO:0000256" key="2">
    <source>
        <dbReference type="ARBA" id="ARBA00022448"/>
    </source>
</evidence>
<evidence type="ECO:0000256" key="5">
    <source>
        <dbReference type="ARBA" id="ARBA00022837"/>
    </source>
</evidence>
<dbReference type="Gene3D" id="1.50.40.10">
    <property type="entry name" value="Mitochondrial carrier domain"/>
    <property type="match status" value="1"/>
</dbReference>
<keyword evidence="4" id="KW-0677">Repeat</keyword>
<dbReference type="AlphaFoldDB" id="A0A9N8HSS5"/>
<dbReference type="OrthoDB" id="270584at2759"/>
<reference evidence="12" key="1">
    <citation type="submission" date="2020-06" db="EMBL/GenBank/DDBJ databases">
        <authorList>
            <consortium name="Plant Systems Biology data submission"/>
        </authorList>
    </citation>
    <scope>NUCLEOTIDE SEQUENCE</scope>
    <source>
        <strain evidence="12">D6</strain>
    </source>
</reference>
<feature type="domain" description="EF-hand" evidence="11">
    <location>
        <begin position="109"/>
        <end position="144"/>
    </location>
</feature>
<keyword evidence="2 9" id="KW-0813">Transport</keyword>
<dbReference type="PROSITE" id="PS50222">
    <property type="entry name" value="EF_HAND_2"/>
    <property type="match status" value="3"/>
</dbReference>
<evidence type="ECO:0000256" key="6">
    <source>
        <dbReference type="ARBA" id="ARBA00022989"/>
    </source>
</evidence>
<feature type="repeat" description="Solcar" evidence="8">
    <location>
        <begin position="217"/>
        <end position="301"/>
    </location>
</feature>
<evidence type="ECO:0000256" key="3">
    <source>
        <dbReference type="ARBA" id="ARBA00022692"/>
    </source>
</evidence>
<dbReference type="SMART" id="SM00054">
    <property type="entry name" value="EFh"/>
    <property type="match status" value="4"/>
</dbReference>
<dbReference type="Pfam" id="PF13499">
    <property type="entry name" value="EF-hand_7"/>
    <property type="match status" value="2"/>
</dbReference>
<gene>
    <name evidence="12" type="ORF">SEMRO_1485_G276560.1</name>
</gene>
<dbReference type="PROSITE" id="PS00018">
    <property type="entry name" value="EF_HAND_1"/>
    <property type="match status" value="2"/>
</dbReference>
<evidence type="ECO:0000259" key="11">
    <source>
        <dbReference type="PROSITE" id="PS50222"/>
    </source>
</evidence>
<evidence type="ECO:0000256" key="7">
    <source>
        <dbReference type="ARBA" id="ARBA00023136"/>
    </source>
</evidence>
<dbReference type="EMBL" id="CAICTM010001483">
    <property type="protein sequence ID" value="CAB9524022.1"/>
    <property type="molecule type" value="Genomic_DNA"/>
</dbReference>
<evidence type="ECO:0000256" key="10">
    <source>
        <dbReference type="SAM" id="MobiDB-lite"/>
    </source>
</evidence>
<evidence type="ECO:0000256" key="1">
    <source>
        <dbReference type="ARBA" id="ARBA00004448"/>
    </source>
</evidence>
<dbReference type="GO" id="GO:0005743">
    <property type="term" value="C:mitochondrial inner membrane"/>
    <property type="evidence" value="ECO:0007669"/>
    <property type="project" value="UniProtKB-SubCell"/>
</dbReference>
<dbReference type="GO" id="GO:0005509">
    <property type="term" value="F:calcium ion binding"/>
    <property type="evidence" value="ECO:0007669"/>
    <property type="project" value="InterPro"/>
</dbReference>
<dbReference type="GO" id="GO:0055085">
    <property type="term" value="P:transmembrane transport"/>
    <property type="evidence" value="ECO:0007669"/>
    <property type="project" value="InterPro"/>
</dbReference>
<dbReference type="InterPro" id="IPR018247">
    <property type="entry name" value="EF_Hand_1_Ca_BS"/>
</dbReference>
<dbReference type="Pfam" id="PF00153">
    <property type="entry name" value="Mito_carr"/>
    <property type="match status" value="3"/>
</dbReference>
<proteinExistence type="inferred from homology"/>
<dbReference type="InterPro" id="IPR002067">
    <property type="entry name" value="MCP"/>
</dbReference>
<evidence type="ECO:0000313" key="12">
    <source>
        <dbReference type="EMBL" id="CAB9524022.1"/>
    </source>
</evidence>
<comment type="caution">
    <text evidence="12">The sequence shown here is derived from an EMBL/GenBank/DDBJ whole genome shotgun (WGS) entry which is preliminary data.</text>
</comment>
<keyword evidence="7 8" id="KW-0472">Membrane</keyword>
<dbReference type="CDD" id="cd15898">
    <property type="entry name" value="EFh_PI-PLC"/>
    <property type="match status" value="1"/>
</dbReference>
<dbReference type="PROSITE" id="PS50920">
    <property type="entry name" value="SOLCAR"/>
    <property type="match status" value="3"/>
</dbReference>
<dbReference type="Proteomes" id="UP001153069">
    <property type="component" value="Unassembled WGS sequence"/>
</dbReference>
<accession>A0A9N8HSS5</accession>
<feature type="domain" description="EF-hand" evidence="11">
    <location>
        <begin position="146"/>
        <end position="178"/>
    </location>
</feature>
<dbReference type="PANTHER" id="PTHR24089">
    <property type="entry name" value="SOLUTE CARRIER FAMILY 25"/>
    <property type="match status" value="1"/>
</dbReference>
<keyword evidence="5" id="KW-0106">Calcium</keyword>